<name>A0A7W7Y229_9GAMM</name>
<protein>
    <recommendedName>
        <fullName evidence="4">Yip1 domain-containing protein</fullName>
    </recommendedName>
</protein>
<comment type="caution">
    <text evidence="2">The sequence shown here is derived from an EMBL/GenBank/DDBJ whole genome shotgun (WGS) entry which is preliminary data.</text>
</comment>
<proteinExistence type="predicted"/>
<keyword evidence="1" id="KW-0472">Membrane</keyword>
<keyword evidence="1" id="KW-1133">Transmembrane helix</keyword>
<keyword evidence="1" id="KW-0812">Transmembrane</keyword>
<feature type="transmembrane region" description="Helical" evidence="1">
    <location>
        <begin position="53"/>
        <end position="72"/>
    </location>
</feature>
<evidence type="ECO:0008006" key="4">
    <source>
        <dbReference type="Google" id="ProtNLM"/>
    </source>
</evidence>
<keyword evidence="3" id="KW-1185">Reference proteome</keyword>
<feature type="transmembrane region" description="Helical" evidence="1">
    <location>
        <begin position="21"/>
        <end position="41"/>
    </location>
</feature>
<reference evidence="2 3" key="1">
    <citation type="submission" date="2020-08" db="EMBL/GenBank/DDBJ databases">
        <title>Genomic Encyclopedia of Type Strains, Phase IV (KMG-IV): sequencing the most valuable type-strain genomes for metagenomic binning, comparative biology and taxonomic classification.</title>
        <authorList>
            <person name="Goeker M."/>
        </authorList>
    </citation>
    <scope>NUCLEOTIDE SEQUENCE [LARGE SCALE GENOMIC DNA]</scope>
    <source>
        <strain evidence="2 3">DSM 25897</strain>
    </source>
</reference>
<dbReference type="EMBL" id="JACHHX010000025">
    <property type="protein sequence ID" value="MBB5016640.1"/>
    <property type="molecule type" value="Genomic_DNA"/>
</dbReference>
<feature type="transmembrane region" description="Helical" evidence="1">
    <location>
        <begin position="84"/>
        <end position="103"/>
    </location>
</feature>
<feature type="transmembrane region" description="Helical" evidence="1">
    <location>
        <begin position="146"/>
        <end position="165"/>
    </location>
</feature>
<dbReference type="Proteomes" id="UP000519004">
    <property type="component" value="Unassembled WGS sequence"/>
</dbReference>
<evidence type="ECO:0000313" key="3">
    <source>
        <dbReference type="Proteomes" id="UP000519004"/>
    </source>
</evidence>
<evidence type="ECO:0000313" key="2">
    <source>
        <dbReference type="EMBL" id="MBB5016640.1"/>
    </source>
</evidence>
<dbReference type="AlphaFoldDB" id="A0A7W7Y229"/>
<organism evidence="2 3">
    <name type="scientific">Rehaibacterium terrae</name>
    <dbReference type="NCBI Taxonomy" id="1341696"/>
    <lineage>
        <taxon>Bacteria</taxon>
        <taxon>Pseudomonadati</taxon>
        <taxon>Pseudomonadota</taxon>
        <taxon>Gammaproteobacteria</taxon>
        <taxon>Lysobacterales</taxon>
        <taxon>Lysobacteraceae</taxon>
        <taxon>Rehaibacterium</taxon>
    </lineage>
</organism>
<sequence>MASLLPQLWQLCLLRIGPQDLPYSPALSRALVVAALAAGLLNAAAADALGEHLLPRLLVTLAFLVAVPWLLLRLRGYGNRLAQTVAAIAGSSLLYALAFLPLSLLTADFDPAEPLPAQVLAGWIGLFLTGWKLAINAHIWRHALGLPFAAAVLLAVGLLLVQVGLGRLLEGAA</sequence>
<gene>
    <name evidence="2" type="ORF">HNQ58_002562</name>
</gene>
<dbReference type="RefSeq" id="WP_183949302.1">
    <property type="nucleotide sequence ID" value="NZ_JACHHX010000025.1"/>
</dbReference>
<accession>A0A7W7Y229</accession>
<evidence type="ECO:0000256" key="1">
    <source>
        <dbReference type="SAM" id="Phobius"/>
    </source>
</evidence>
<feature type="transmembrane region" description="Helical" evidence="1">
    <location>
        <begin position="115"/>
        <end position="134"/>
    </location>
</feature>